<keyword evidence="5 6" id="KW-0472">Membrane</keyword>
<dbReference type="CDD" id="cd06261">
    <property type="entry name" value="TM_PBP2"/>
    <property type="match status" value="1"/>
</dbReference>
<sequence>MREFFQDMGVFVGDRWEDILYRSYQHTSLVVQCLVLATIIAIAVALLVTRVPRLQPAANMISAVGLTIPSFALIGMMLGLVGIGVIPSVIAVTFYATLPILRNAVVGLMGVDKGLMESAQGMGMSSAGRFLRVQLPLAWPVIMTGIRVSAQMSMGVAAIAAFALGPGLGQYIYTGLAQIGGANAVNYALVGTIGIVILALLLDAILLLVRRLTTSKGIRA</sequence>
<evidence type="ECO:0000313" key="8">
    <source>
        <dbReference type="EMBL" id="NYG35959.1"/>
    </source>
</evidence>
<reference evidence="8 9" key="1">
    <citation type="submission" date="2020-07" db="EMBL/GenBank/DDBJ databases">
        <title>Sequencing the genomes of 1000 actinobacteria strains.</title>
        <authorList>
            <person name="Klenk H.-P."/>
        </authorList>
    </citation>
    <scope>NUCLEOTIDE SEQUENCE [LARGE SCALE GENOMIC DNA]</scope>
    <source>
        <strain evidence="8 9">DSM 24723</strain>
    </source>
</reference>
<dbReference type="PROSITE" id="PS50928">
    <property type="entry name" value="ABC_TM1"/>
    <property type="match status" value="1"/>
</dbReference>
<comment type="similarity">
    <text evidence="6">Belongs to the binding-protein-dependent transport system permease family.</text>
</comment>
<feature type="transmembrane region" description="Helical" evidence="6">
    <location>
        <begin position="60"/>
        <end position="86"/>
    </location>
</feature>
<evidence type="ECO:0000256" key="2">
    <source>
        <dbReference type="ARBA" id="ARBA00022448"/>
    </source>
</evidence>
<feature type="domain" description="ABC transmembrane type-1" evidence="7">
    <location>
        <begin position="23"/>
        <end position="208"/>
    </location>
</feature>
<dbReference type="Pfam" id="PF00528">
    <property type="entry name" value="BPD_transp_1"/>
    <property type="match status" value="1"/>
</dbReference>
<dbReference type="EMBL" id="JACBZX010000001">
    <property type="protein sequence ID" value="NYG35959.1"/>
    <property type="molecule type" value="Genomic_DNA"/>
</dbReference>
<dbReference type="GO" id="GO:0055085">
    <property type="term" value="P:transmembrane transport"/>
    <property type="evidence" value="ECO:0007669"/>
    <property type="project" value="InterPro"/>
</dbReference>
<dbReference type="InterPro" id="IPR051204">
    <property type="entry name" value="ABC_transp_perm/SBD"/>
</dbReference>
<keyword evidence="9" id="KW-1185">Reference proteome</keyword>
<dbReference type="Gene3D" id="1.10.3720.10">
    <property type="entry name" value="MetI-like"/>
    <property type="match status" value="1"/>
</dbReference>
<dbReference type="InterPro" id="IPR035906">
    <property type="entry name" value="MetI-like_sf"/>
</dbReference>
<dbReference type="PANTHER" id="PTHR30177">
    <property type="entry name" value="GLYCINE BETAINE/L-PROLINE TRANSPORT SYSTEM PERMEASE PROTEIN PROW"/>
    <property type="match status" value="1"/>
</dbReference>
<keyword evidence="3 6" id="KW-0812">Transmembrane</keyword>
<keyword evidence="4 6" id="KW-1133">Transmembrane helix</keyword>
<feature type="transmembrane region" description="Helical" evidence="6">
    <location>
        <begin position="184"/>
        <end position="209"/>
    </location>
</feature>
<evidence type="ECO:0000256" key="1">
    <source>
        <dbReference type="ARBA" id="ARBA00004141"/>
    </source>
</evidence>
<dbReference type="SUPFAM" id="SSF161098">
    <property type="entry name" value="MetI-like"/>
    <property type="match status" value="1"/>
</dbReference>
<evidence type="ECO:0000259" key="7">
    <source>
        <dbReference type="PROSITE" id="PS50928"/>
    </source>
</evidence>
<accession>A0A852WZC7</accession>
<comment type="subcellular location">
    <subcellularLocation>
        <location evidence="6">Cell membrane</location>
        <topology evidence="6">Multi-pass membrane protein</topology>
    </subcellularLocation>
    <subcellularLocation>
        <location evidence="1">Membrane</location>
        <topology evidence="1">Multi-pass membrane protein</topology>
    </subcellularLocation>
</comment>
<dbReference type="Proteomes" id="UP000592181">
    <property type="component" value="Unassembled WGS sequence"/>
</dbReference>
<evidence type="ECO:0000256" key="3">
    <source>
        <dbReference type="ARBA" id="ARBA00022692"/>
    </source>
</evidence>
<protein>
    <submittedName>
        <fullName evidence="8">Osmoprotectant transport system permease protein</fullName>
    </submittedName>
</protein>
<comment type="caution">
    <text evidence="8">The sequence shown here is derived from an EMBL/GenBank/DDBJ whole genome shotgun (WGS) entry which is preliminary data.</text>
</comment>
<evidence type="ECO:0000256" key="4">
    <source>
        <dbReference type="ARBA" id="ARBA00022989"/>
    </source>
</evidence>
<evidence type="ECO:0000256" key="6">
    <source>
        <dbReference type="RuleBase" id="RU363032"/>
    </source>
</evidence>
<dbReference type="InterPro" id="IPR000515">
    <property type="entry name" value="MetI-like"/>
</dbReference>
<dbReference type="AlphaFoldDB" id="A0A852WZC7"/>
<dbReference type="PANTHER" id="PTHR30177:SF4">
    <property type="entry name" value="OSMOPROTECTANT IMPORT PERMEASE PROTEIN OSMW"/>
    <property type="match status" value="1"/>
</dbReference>
<keyword evidence="2 6" id="KW-0813">Transport</keyword>
<dbReference type="GO" id="GO:0031460">
    <property type="term" value="P:glycine betaine transport"/>
    <property type="evidence" value="ECO:0007669"/>
    <property type="project" value="TreeGrafter"/>
</dbReference>
<gene>
    <name evidence="8" type="ORF">BJY28_000428</name>
</gene>
<evidence type="ECO:0000313" key="9">
    <source>
        <dbReference type="Proteomes" id="UP000592181"/>
    </source>
</evidence>
<organism evidence="8 9">
    <name type="scientific">Janibacter alkaliphilus</name>
    <dbReference type="NCBI Taxonomy" id="1069963"/>
    <lineage>
        <taxon>Bacteria</taxon>
        <taxon>Bacillati</taxon>
        <taxon>Actinomycetota</taxon>
        <taxon>Actinomycetes</taxon>
        <taxon>Micrococcales</taxon>
        <taxon>Intrasporangiaceae</taxon>
        <taxon>Janibacter</taxon>
    </lineage>
</organism>
<proteinExistence type="inferred from homology"/>
<dbReference type="GO" id="GO:0005886">
    <property type="term" value="C:plasma membrane"/>
    <property type="evidence" value="ECO:0007669"/>
    <property type="project" value="UniProtKB-SubCell"/>
</dbReference>
<feature type="transmembrane region" description="Helical" evidence="6">
    <location>
        <begin position="29"/>
        <end position="48"/>
    </location>
</feature>
<evidence type="ECO:0000256" key="5">
    <source>
        <dbReference type="ARBA" id="ARBA00023136"/>
    </source>
</evidence>
<name>A0A852WZC7_9MICO</name>